<protein>
    <submittedName>
        <fullName evidence="1">Uncharacterized protein</fullName>
    </submittedName>
</protein>
<dbReference type="AlphaFoldDB" id="A0A937FVG6"/>
<sequence>MKRSLKFLLVICIILPWGSCKVNDQSSGGRPPNSQSGTPDHKAVTTGYSDCDFGVKIFNEHATGRIIDDLNEIKSRYGSLPSELKELYPAARASWNAALSSLKHSYAKDYQADLPDYRGPFEDWRNHNLSDDQKFFLVLTELRYGPYPATSLDLAKRGAWAEKANISERLNAHIRVALHGNCQPVVAYKVKDLLNPKMLPQDLENALD</sequence>
<comment type="caution">
    <text evidence="1">The sequence shown here is derived from an EMBL/GenBank/DDBJ whole genome shotgun (WGS) entry which is preliminary data.</text>
</comment>
<gene>
    <name evidence="1" type="ORF">JMN32_10325</name>
</gene>
<reference evidence="1" key="1">
    <citation type="submission" date="2021-01" db="EMBL/GenBank/DDBJ databases">
        <title>Fulvivirga kasyanovii gen. nov., sp nov., a novel member of the phylum Bacteroidetes isolated from seawater in a mussel farm.</title>
        <authorList>
            <person name="Zhao L.-H."/>
            <person name="Wang Z.-J."/>
        </authorList>
    </citation>
    <scope>NUCLEOTIDE SEQUENCE</scope>
    <source>
        <strain evidence="1">29W222</strain>
    </source>
</reference>
<evidence type="ECO:0000313" key="1">
    <source>
        <dbReference type="EMBL" id="MBL6446709.1"/>
    </source>
</evidence>
<organism evidence="1 2">
    <name type="scientific">Fulvivirga marina</name>
    <dbReference type="NCBI Taxonomy" id="2494733"/>
    <lineage>
        <taxon>Bacteria</taxon>
        <taxon>Pseudomonadati</taxon>
        <taxon>Bacteroidota</taxon>
        <taxon>Cytophagia</taxon>
        <taxon>Cytophagales</taxon>
        <taxon>Fulvivirgaceae</taxon>
        <taxon>Fulvivirga</taxon>
    </lineage>
</organism>
<evidence type="ECO:0000313" key="2">
    <source>
        <dbReference type="Proteomes" id="UP000614216"/>
    </source>
</evidence>
<dbReference type="RefSeq" id="WP_202856246.1">
    <property type="nucleotide sequence ID" value="NZ_JAEUGD010000031.1"/>
</dbReference>
<accession>A0A937FVG6</accession>
<dbReference type="Proteomes" id="UP000614216">
    <property type="component" value="Unassembled WGS sequence"/>
</dbReference>
<dbReference type="EMBL" id="JAEUGD010000031">
    <property type="protein sequence ID" value="MBL6446709.1"/>
    <property type="molecule type" value="Genomic_DNA"/>
</dbReference>
<keyword evidence="2" id="KW-1185">Reference proteome</keyword>
<proteinExistence type="predicted"/>
<name>A0A937FVG6_9BACT</name>